<dbReference type="AlphaFoldDB" id="A0A1M5ZBN7"/>
<sequence>MILEKYGYLRVAAAVPRVTVGNAAHNAREIVGLVKKGAEEHIKVMAFPELSVTGYTCSDLFHQRSLLNGAAAALRTILDETADVDMLVAVGMPVEADNQLFNCAVVLHAGKILGAVPKTFIPNYNEFYEKRWFASSVNRVSDTVRLCGADVPFGENILFKNVNSALIVGLEICEDLWMPIPPSSRHALFGANLLLNLSASNETVTKSDYRRELVRQQSARCYAGYVYCSAGQGESTTDVVFNGHALIAVNDSIVRESSYTEESTYIFADMDIEKLMSDRRKFNTFMGRAETGDYRTVAFDMKDGGDVRESFKVDPQPFIPRDRDEKFGRCREIFKLQSVGLLERMRKTGIKKAVIGLSGGLDSTLALLVTSEAVRALKLPPESIIGVTMPGLGTTDRTYQNALTLMRELGVTKREISIKEASLLHYRDIGHAPDVYDVTFENVQARERTQILMDVANQEGGLVIGTGDLSELALGWCTYNGDHMSHYGVNCGVPKSLVKHLVSWYAETAENKAVSAALYDILETPISPELLPADDEGQIAQKTEDVVGPYELHDFYLYHFLRNGFAPAKILKLASIAFDGKYEPETIKKWLNNFYRRFFSQQFKRSCLPDGVKVGSVCLSPRGDWRMPSDASAAELLQELEEAEA</sequence>
<feature type="binding site" evidence="7">
    <location>
        <position position="206"/>
    </location>
    <ligand>
        <name>L-glutamine</name>
        <dbReference type="ChEBI" id="CHEBI:58359"/>
    </ligand>
</feature>
<dbReference type="CDD" id="cd00553">
    <property type="entry name" value="NAD_synthase"/>
    <property type="match status" value="1"/>
</dbReference>
<feature type="binding site" evidence="7">
    <location>
        <position position="604"/>
    </location>
    <ligand>
        <name>deamido-NAD(+)</name>
        <dbReference type="ChEBI" id="CHEBI:58437"/>
        <note>ligand shared between two neighboring subunits</note>
    </ligand>
</feature>
<dbReference type="EC" id="6.3.5.1" evidence="7 8"/>
<dbReference type="UniPathway" id="UPA00253">
    <property type="reaction ID" value="UER00334"/>
</dbReference>
<feature type="domain" description="CN hydrolase" evidence="10">
    <location>
        <begin position="9"/>
        <end position="272"/>
    </location>
</feature>
<feature type="binding site" evidence="7">
    <location>
        <position position="124"/>
    </location>
    <ligand>
        <name>L-glutamine</name>
        <dbReference type="ChEBI" id="CHEBI:58359"/>
    </ligand>
</feature>
<protein>
    <recommendedName>
        <fullName evidence="7 8">Glutamine-dependent NAD(+) synthetase</fullName>
        <ecNumber evidence="7 8">6.3.5.1</ecNumber>
    </recommendedName>
    <alternativeName>
        <fullName evidence="7 8">NAD(+) synthase [glutamine-hydrolyzing]</fullName>
    </alternativeName>
</protein>
<feature type="binding site" evidence="7">
    <location>
        <position position="200"/>
    </location>
    <ligand>
        <name>L-glutamine</name>
        <dbReference type="ChEBI" id="CHEBI:58359"/>
    </ligand>
</feature>
<dbReference type="SUPFAM" id="SSF56317">
    <property type="entry name" value="Carbon-nitrogen hydrolase"/>
    <property type="match status" value="1"/>
</dbReference>
<comment type="similarity">
    <text evidence="2 7 8">In the C-terminal section; belongs to the NAD synthetase family.</text>
</comment>
<reference evidence="11 12" key="1">
    <citation type="submission" date="2016-11" db="EMBL/GenBank/DDBJ databases">
        <authorList>
            <person name="Jaros S."/>
            <person name="Januszkiewicz K."/>
            <person name="Wedrychowicz H."/>
        </authorList>
    </citation>
    <scope>NUCLEOTIDE SEQUENCE [LARGE SCALE GENOMIC DNA]</scope>
    <source>
        <strain evidence="11 12">DSM 10068</strain>
    </source>
</reference>
<dbReference type="GO" id="GO:0005737">
    <property type="term" value="C:cytoplasm"/>
    <property type="evidence" value="ECO:0007669"/>
    <property type="project" value="InterPro"/>
</dbReference>
<dbReference type="InterPro" id="IPR003694">
    <property type="entry name" value="NAD_synthase"/>
</dbReference>
<dbReference type="PIRSF" id="PIRSF006630">
    <property type="entry name" value="NADS_GAT"/>
    <property type="match status" value="1"/>
</dbReference>
<evidence type="ECO:0000313" key="12">
    <source>
        <dbReference type="Proteomes" id="UP000183995"/>
    </source>
</evidence>
<dbReference type="GO" id="GO:0003952">
    <property type="term" value="F:NAD+ synthase (glutamine-hydrolyzing) activity"/>
    <property type="evidence" value="ECO:0007669"/>
    <property type="project" value="UniProtKB-UniRule"/>
</dbReference>
<dbReference type="Pfam" id="PF02540">
    <property type="entry name" value="NAD_synthase"/>
    <property type="match status" value="1"/>
</dbReference>
<feature type="binding site" evidence="7">
    <location>
        <begin position="356"/>
        <end position="363"/>
    </location>
    <ligand>
        <name>ATP</name>
        <dbReference type="ChEBI" id="CHEBI:30616"/>
    </ligand>
</feature>
<keyword evidence="5 7" id="KW-0067">ATP-binding</keyword>
<evidence type="ECO:0000313" key="11">
    <source>
        <dbReference type="EMBL" id="SHI21579.1"/>
    </source>
</evidence>
<dbReference type="STRING" id="1123282.SAMN02745823_03492"/>
<evidence type="ECO:0000256" key="8">
    <source>
        <dbReference type="PIRNR" id="PIRNR006630"/>
    </source>
</evidence>
<dbReference type="HAMAP" id="MF_02090">
    <property type="entry name" value="NadE_glutamine_dep"/>
    <property type="match status" value="1"/>
</dbReference>
<dbReference type="PROSITE" id="PS50263">
    <property type="entry name" value="CN_HYDROLASE"/>
    <property type="match status" value="1"/>
</dbReference>
<dbReference type="PANTHER" id="PTHR23090:SF9">
    <property type="entry name" value="GLUTAMINE-DEPENDENT NAD(+) SYNTHETASE"/>
    <property type="match status" value="1"/>
</dbReference>
<dbReference type="SUPFAM" id="SSF52402">
    <property type="entry name" value="Adenine nucleotide alpha hydrolases-like"/>
    <property type="match status" value="1"/>
</dbReference>
<evidence type="ECO:0000256" key="9">
    <source>
        <dbReference type="RuleBase" id="RU003811"/>
    </source>
</evidence>
<feature type="binding site" evidence="7">
    <location>
        <position position="466"/>
    </location>
    <ligand>
        <name>ATP</name>
        <dbReference type="ChEBI" id="CHEBI:30616"/>
    </ligand>
</feature>
<evidence type="ECO:0000256" key="6">
    <source>
        <dbReference type="ARBA" id="ARBA00023027"/>
    </source>
</evidence>
<dbReference type="InterPro" id="IPR014729">
    <property type="entry name" value="Rossmann-like_a/b/a_fold"/>
</dbReference>
<feature type="binding site" evidence="7">
    <location>
        <position position="442"/>
    </location>
    <ligand>
        <name>deamido-NAD(+)</name>
        <dbReference type="ChEBI" id="CHEBI:58437"/>
        <note>ligand shared between two neighboring subunits</note>
    </ligand>
</feature>
<keyword evidence="6 7" id="KW-0520">NAD</keyword>
<dbReference type="NCBIfam" id="NF002730">
    <property type="entry name" value="PRK02628.1"/>
    <property type="match status" value="1"/>
</dbReference>
<dbReference type="OrthoDB" id="9803818at2"/>
<dbReference type="InterPro" id="IPR022310">
    <property type="entry name" value="NAD/GMP_synthase"/>
</dbReference>
<accession>A0A1M5ZBN7</accession>
<keyword evidence="12" id="KW-1185">Reference proteome</keyword>
<keyword evidence="4 7" id="KW-0547">Nucleotide-binding</keyword>
<comment type="function">
    <text evidence="7">Catalyzes the ATP-dependent amidation of deamido-NAD to form NAD. Uses L-glutamine as a nitrogen source.</text>
</comment>
<feature type="binding site" evidence="7">
    <location>
        <position position="471"/>
    </location>
    <ligand>
        <name>deamido-NAD(+)</name>
        <dbReference type="ChEBI" id="CHEBI:58437"/>
        <note>ligand shared between two neighboring subunits</note>
    </ligand>
</feature>
<feature type="active site" description="For glutaminase activity" evidence="7">
    <location>
        <position position="118"/>
    </location>
</feature>
<evidence type="ECO:0000256" key="4">
    <source>
        <dbReference type="ARBA" id="ARBA00022741"/>
    </source>
</evidence>
<dbReference type="GO" id="GO:0005524">
    <property type="term" value="F:ATP binding"/>
    <property type="evidence" value="ECO:0007669"/>
    <property type="project" value="UniProtKB-UniRule"/>
</dbReference>
<dbReference type="EMBL" id="FQXV01000016">
    <property type="protein sequence ID" value="SHI21579.1"/>
    <property type="molecule type" value="Genomic_DNA"/>
</dbReference>
<dbReference type="CDD" id="cd07570">
    <property type="entry name" value="GAT_Gln-NAD-synth"/>
    <property type="match status" value="1"/>
</dbReference>
<evidence type="ECO:0000256" key="7">
    <source>
        <dbReference type="HAMAP-Rule" id="MF_02090"/>
    </source>
</evidence>
<dbReference type="Pfam" id="PF00795">
    <property type="entry name" value="CN_hydrolase"/>
    <property type="match status" value="1"/>
</dbReference>
<dbReference type="GO" id="GO:0009435">
    <property type="term" value="P:NAD+ biosynthetic process"/>
    <property type="evidence" value="ECO:0007669"/>
    <property type="project" value="UniProtKB-UniRule"/>
</dbReference>
<comment type="catalytic activity">
    <reaction evidence="7 8">
        <text>deamido-NAD(+) + L-glutamine + ATP + H2O = L-glutamate + AMP + diphosphate + NAD(+) + H(+)</text>
        <dbReference type="Rhea" id="RHEA:24384"/>
        <dbReference type="ChEBI" id="CHEBI:15377"/>
        <dbReference type="ChEBI" id="CHEBI:15378"/>
        <dbReference type="ChEBI" id="CHEBI:29985"/>
        <dbReference type="ChEBI" id="CHEBI:30616"/>
        <dbReference type="ChEBI" id="CHEBI:33019"/>
        <dbReference type="ChEBI" id="CHEBI:57540"/>
        <dbReference type="ChEBI" id="CHEBI:58359"/>
        <dbReference type="ChEBI" id="CHEBI:58437"/>
        <dbReference type="ChEBI" id="CHEBI:456215"/>
        <dbReference type="EC" id="6.3.5.1"/>
    </reaction>
</comment>
<dbReference type="Gene3D" id="3.40.50.620">
    <property type="entry name" value="HUPs"/>
    <property type="match status" value="1"/>
</dbReference>
<feature type="active site" description="Proton acceptor; for glutaminase activity" evidence="7">
    <location>
        <position position="49"/>
    </location>
</feature>
<dbReference type="PANTHER" id="PTHR23090">
    <property type="entry name" value="NH 3 /GLUTAMINE-DEPENDENT NAD + SYNTHETASE"/>
    <property type="match status" value="1"/>
</dbReference>
<feature type="binding site" evidence="7">
    <location>
        <begin position="476"/>
        <end position="479"/>
    </location>
    <ligand>
        <name>deamido-NAD(+)</name>
        <dbReference type="ChEBI" id="CHEBI:58437"/>
        <note>ligand shared between two neighboring subunits</note>
    </ligand>
</feature>
<evidence type="ECO:0000256" key="2">
    <source>
        <dbReference type="ARBA" id="ARBA00007145"/>
    </source>
</evidence>
<feature type="active site" description="Nucleophile; for glutaminase activity" evidence="7">
    <location>
        <position position="173"/>
    </location>
</feature>
<evidence type="ECO:0000256" key="5">
    <source>
        <dbReference type="ARBA" id="ARBA00022840"/>
    </source>
</evidence>
<evidence type="ECO:0000256" key="1">
    <source>
        <dbReference type="ARBA" id="ARBA00005188"/>
    </source>
</evidence>
<comment type="similarity">
    <text evidence="9">Belongs to the NAD synthetase family.</text>
</comment>
<comment type="pathway">
    <text evidence="1 7 8">Cofactor biosynthesis; NAD(+) biosynthesis; NAD(+) from deamido-NAD(+) (L-Gln route): step 1/1.</text>
</comment>
<dbReference type="GO" id="GO:0004359">
    <property type="term" value="F:glutaminase activity"/>
    <property type="evidence" value="ECO:0007669"/>
    <property type="project" value="InterPro"/>
</dbReference>
<dbReference type="GO" id="GO:0008795">
    <property type="term" value="F:NAD+ synthase activity"/>
    <property type="evidence" value="ECO:0007669"/>
    <property type="project" value="UniProtKB-UniRule"/>
</dbReference>
<evidence type="ECO:0000259" key="10">
    <source>
        <dbReference type="PROSITE" id="PS50263"/>
    </source>
</evidence>
<dbReference type="Gene3D" id="3.60.110.10">
    <property type="entry name" value="Carbon-nitrogen hydrolase"/>
    <property type="match status" value="1"/>
</dbReference>
<dbReference type="NCBIfam" id="TIGR00552">
    <property type="entry name" value="nadE"/>
    <property type="match status" value="1"/>
</dbReference>
<organism evidence="11 12">
    <name type="scientific">Sporobacter termitidis DSM 10068</name>
    <dbReference type="NCBI Taxonomy" id="1123282"/>
    <lineage>
        <taxon>Bacteria</taxon>
        <taxon>Bacillati</taxon>
        <taxon>Bacillota</taxon>
        <taxon>Clostridia</taxon>
        <taxon>Eubacteriales</taxon>
        <taxon>Oscillospiraceae</taxon>
        <taxon>Sporobacter</taxon>
    </lineage>
</organism>
<dbReference type="Proteomes" id="UP000183995">
    <property type="component" value="Unassembled WGS sequence"/>
</dbReference>
<dbReference type="InterPro" id="IPR003010">
    <property type="entry name" value="C-N_Hydrolase"/>
</dbReference>
<proteinExistence type="inferred from homology"/>
<name>A0A1M5ZBN7_9FIRM</name>
<evidence type="ECO:0000256" key="3">
    <source>
        <dbReference type="ARBA" id="ARBA00022598"/>
    </source>
</evidence>
<gene>
    <name evidence="7" type="primary">nadE</name>
    <name evidence="11" type="ORF">SAMN02745823_03492</name>
</gene>
<dbReference type="InterPro" id="IPR036526">
    <property type="entry name" value="C-N_Hydrolase_sf"/>
</dbReference>
<keyword evidence="3 7" id="KW-0436">Ligase</keyword>
<dbReference type="Gene3D" id="1.10.10.1140">
    <property type="entry name" value="Glutamine-dependent NAD+ synthetase, C-terminal domain"/>
    <property type="match status" value="1"/>
</dbReference>
<dbReference type="InterPro" id="IPR014445">
    <property type="entry name" value="Gln-dep_NAD_synthase"/>
</dbReference>
<dbReference type="RefSeq" id="WP_073082053.1">
    <property type="nucleotide sequence ID" value="NZ_FQXV01000016.1"/>
</dbReference>
<dbReference type="InterPro" id="IPR041856">
    <property type="entry name" value="NAD+_synth_C"/>
</dbReference>